<dbReference type="KEGG" id="aprs:BI364_04075"/>
<dbReference type="RefSeq" id="WP_070077672.1">
    <property type="nucleotide sequence ID" value="NZ_CP017415.1"/>
</dbReference>
<dbReference type="InterPro" id="IPR005302">
    <property type="entry name" value="MoCF_Sase_C"/>
</dbReference>
<dbReference type="PANTHER" id="PTHR36930">
    <property type="entry name" value="METAL-SULFUR CLUSTER BIOSYNTHESIS PROTEINS YUAD-RELATED"/>
    <property type="match status" value="1"/>
</dbReference>
<dbReference type="GO" id="GO:0030151">
    <property type="term" value="F:molybdenum ion binding"/>
    <property type="evidence" value="ECO:0007669"/>
    <property type="project" value="InterPro"/>
</dbReference>
<gene>
    <name evidence="2" type="ORF">BI364_04075</name>
</gene>
<dbReference type="AlphaFoldDB" id="A0A1D8ILD4"/>
<dbReference type="GO" id="GO:0030170">
    <property type="term" value="F:pyridoxal phosphate binding"/>
    <property type="evidence" value="ECO:0007669"/>
    <property type="project" value="InterPro"/>
</dbReference>
<name>A0A1D8ILD4_9GAMM</name>
<protein>
    <submittedName>
        <fullName evidence="2">Sulfurase</fullName>
    </submittedName>
</protein>
<dbReference type="PROSITE" id="PS51340">
    <property type="entry name" value="MOSC"/>
    <property type="match status" value="1"/>
</dbReference>
<dbReference type="EMBL" id="CP017415">
    <property type="protein sequence ID" value="AOU97284.1"/>
    <property type="molecule type" value="Genomic_DNA"/>
</dbReference>
<dbReference type="SUPFAM" id="SSF50800">
    <property type="entry name" value="PK beta-barrel domain-like"/>
    <property type="match status" value="1"/>
</dbReference>
<proteinExistence type="predicted"/>
<dbReference type="Pfam" id="PF03473">
    <property type="entry name" value="MOSC"/>
    <property type="match status" value="1"/>
</dbReference>
<dbReference type="PANTHER" id="PTHR36930:SF1">
    <property type="entry name" value="MOSC DOMAIN-CONTAINING PROTEIN"/>
    <property type="match status" value="1"/>
</dbReference>
<evidence type="ECO:0000313" key="3">
    <source>
        <dbReference type="Proteomes" id="UP000095401"/>
    </source>
</evidence>
<keyword evidence="3" id="KW-1185">Reference proteome</keyword>
<dbReference type="Proteomes" id="UP000095401">
    <property type="component" value="Chromosome"/>
</dbReference>
<accession>A0A1D8ILD4</accession>
<organism evidence="2 3">
    <name type="scientific">Acidihalobacter yilgarnensis</name>
    <dbReference type="NCBI Taxonomy" id="2819280"/>
    <lineage>
        <taxon>Bacteria</taxon>
        <taxon>Pseudomonadati</taxon>
        <taxon>Pseudomonadota</taxon>
        <taxon>Gammaproteobacteria</taxon>
        <taxon>Chromatiales</taxon>
        <taxon>Ectothiorhodospiraceae</taxon>
        <taxon>Acidihalobacter</taxon>
    </lineage>
</organism>
<dbReference type="Gene3D" id="2.40.33.20">
    <property type="entry name" value="PK beta-barrel domain-like"/>
    <property type="match status" value="1"/>
</dbReference>
<dbReference type="InterPro" id="IPR011037">
    <property type="entry name" value="Pyrv_Knase-like_insert_dom_sf"/>
</dbReference>
<feature type="domain" description="MOSC" evidence="1">
    <location>
        <begin position="16"/>
        <end position="150"/>
    </location>
</feature>
<dbReference type="InterPro" id="IPR052716">
    <property type="entry name" value="MOSC_domain"/>
</dbReference>
<dbReference type="GO" id="GO:0003824">
    <property type="term" value="F:catalytic activity"/>
    <property type="evidence" value="ECO:0007669"/>
    <property type="project" value="InterPro"/>
</dbReference>
<evidence type="ECO:0000313" key="2">
    <source>
        <dbReference type="EMBL" id="AOU97284.1"/>
    </source>
</evidence>
<evidence type="ECO:0000259" key="1">
    <source>
        <dbReference type="PROSITE" id="PS51340"/>
    </source>
</evidence>
<sequence>MIKSLYIANKSRGTQQALPEIRLIAGRGIIGDRNFDKSRWPGQNITFVETEEIARYNTAYRQVIAEHATRRNVITEGVRLNELMGREFRIGGVRFRGVELCEPCAFLGELLANDGTTQKDVIKAWIGHGGLRANVLSDGTMKVGMHFEFD</sequence>
<reference evidence="3" key="1">
    <citation type="submission" date="2016-09" db="EMBL/GenBank/DDBJ databases">
        <title>Acidihalobacter prosperus F5.</title>
        <authorList>
            <person name="Khaleque H.N."/>
            <person name="Ramsay J.P."/>
            <person name="Kaksonen A.H."/>
            <person name="Boxall N.J."/>
            <person name="Watkin E.L.J."/>
        </authorList>
    </citation>
    <scope>NUCLEOTIDE SEQUENCE [LARGE SCALE GENOMIC DNA]</scope>
    <source>
        <strain evidence="3">F5</strain>
    </source>
</reference>